<name>A0A6N6RNR4_9GAMM</name>
<gene>
    <name evidence="1" type="ORF">F8B77_17065</name>
</gene>
<protein>
    <submittedName>
        <fullName evidence="1">Uncharacterized protein</fullName>
    </submittedName>
</protein>
<organism evidence="1 2">
    <name type="scientific">Aliivibrio finisterrensis</name>
    <dbReference type="NCBI Taxonomy" id="511998"/>
    <lineage>
        <taxon>Bacteria</taxon>
        <taxon>Pseudomonadati</taxon>
        <taxon>Pseudomonadota</taxon>
        <taxon>Gammaproteobacteria</taxon>
        <taxon>Vibrionales</taxon>
        <taxon>Vibrionaceae</taxon>
        <taxon>Aliivibrio</taxon>
    </lineage>
</organism>
<proteinExistence type="predicted"/>
<reference evidence="1 2" key="1">
    <citation type="submission" date="2019-09" db="EMBL/GenBank/DDBJ databases">
        <title>Genome of Aliivibrio finisterrensis LMG 23869 (type strain).</title>
        <authorList>
            <person name="Bowman J.P."/>
        </authorList>
    </citation>
    <scope>NUCLEOTIDE SEQUENCE [LARGE SCALE GENOMIC DNA]</scope>
    <source>
        <strain evidence="1 2">LMG 23869</strain>
    </source>
</reference>
<comment type="caution">
    <text evidence="1">The sequence shown here is derived from an EMBL/GenBank/DDBJ whole genome shotgun (WGS) entry which is preliminary data.</text>
</comment>
<sequence>MKRAKYHFNSNNCETKQSLFLTPFVRFGFSQFGTDKPNIIATIGIENAASKTLMQTEMRQNHEQLKRELVSEIHELLAIMVNCRTR</sequence>
<dbReference type="Proteomes" id="UP000434870">
    <property type="component" value="Unassembled WGS sequence"/>
</dbReference>
<evidence type="ECO:0000313" key="1">
    <source>
        <dbReference type="EMBL" id="KAB2823091.1"/>
    </source>
</evidence>
<dbReference type="EMBL" id="WBVP01000040">
    <property type="protein sequence ID" value="KAB2823091.1"/>
    <property type="molecule type" value="Genomic_DNA"/>
</dbReference>
<evidence type="ECO:0000313" key="2">
    <source>
        <dbReference type="Proteomes" id="UP000434870"/>
    </source>
</evidence>
<dbReference type="AlphaFoldDB" id="A0A6N6RNR4"/>
<accession>A0A6N6RNR4</accession>